<sequence length="74" mass="8126">MWKSAAQPAEAESAGAVIRPLPSVVKRFYFKQTHVGHKHSTTTLAVAAAAVLRRRDAHLLLQSYEIDLTLSPSE</sequence>
<gene>
    <name evidence="1" type="ORF">IPOD504_LOCUS5104</name>
</gene>
<accession>A0ABN8I4W1</accession>
<keyword evidence="2" id="KW-1185">Reference proteome</keyword>
<proteinExistence type="predicted"/>
<dbReference type="Proteomes" id="UP000837857">
    <property type="component" value="Chromosome 16"/>
</dbReference>
<reference evidence="1" key="1">
    <citation type="submission" date="2022-03" db="EMBL/GenBank/DDBJ databases">
        <authorList>
            <person name="Martin H S."/>
        </authorList>
    </citation>
    <scope>NUCLEOTIDE SEQUENCE</scope>
</reference>
<name>A0ABN8I4W1_9NEOP</name>
<protein>
    <submittedName>
        <fullName evidence="1">Uncharacterized protein</fullName>
    </submittedName>
</protein>
<dbReference type="EMBL" id="OW152828">
    <property type="protein sequence ID" value="CAH2045505.1"/>
    <property type="molecule type" value="Genomic_DNA"/>
</dbReference>
<feature type="non-terminal residue" evidence="1">
    <location>
        <position position="74"/>
    </location>
</feature>
<evidence type="ECO:0000313" key="1">
    <source>
        <dbReference type="EMBL" id="CAH2045505.1"/>
    </source>
</evidence>
<organism evidence="1 2">
    <name type="scientific">Iphiclides podalirius</name>
    <name type="common">scarce swallowtail</name>
    <dbReference type="NCBI Taxonomy" id="110791"/>
    <lineage>
        <taxon>Eukaryota</taxon>
        <taxon>Metazoa</taxon>
        <taxon>Ecdysozoa</taxon>
        <taxon>Arthropoda</taxon>
        <taxon>Hexapoda</taxon>
        <taxon>Insecta</taxon>
        <taxon>Pterygota</taxon>
        <taxon>Neoptera</taxon>
        <taxon>Endopterygota</taxon>
        <taxon>Lepidoptera</taxon>
        <taxon>Glossata</taxon>
        <taxon>Ditrysia</taxon>
        <taxon>Papilionoidea</taxon>
        <taxon>Papilionidae</taxon>
        <taxon>Papilioninae</taxon>
        <taxon>Iphiclides</taxon>
    </lineage>
</organism>
<evidence type="ECO:0000313" key="2">
    <source>
        <dbReference type="Proteomes" id="UP000837857"/>
    </source>
</evidence>